<dbReference type="PROSITE" id="PS52004">
    <property type="entry name" value="KS3_2"/>
    <property type="match status" value="1"/>
</dbReference>
<dbReference type="InterPro" id="IPR014031">
    <property type="entry name" value="Ketoacyl_synth_C"/>
</dbReference>
<evidence type="ECO:0000256" key="1">
    <source>
        <dbReference type="PROSITE-ProRule" id="PRU01363"/>
    </source>
</evidence>
<dbReference type="GO" id="GO:0006633">
    <property type="term" value="P:fatty acid biosynthetic process"/>
    <property type="evidence" value="ECO:0007669"/>
    <property type="project" value="TreeGrafter"/>
</dbReference>
<name>A0AAW1UUS6_9CUCU</name>
<feature type="domain" description="Ketosynthase family 3 (KS3)" evidence="2">
    <location>
        <begin position="72"/>
        <end position="479"/>
    </location>
</feature>
<evidence type="ECO:0000313" key="5">
    <source>
        <dbReference type="Proteomes" id="UP001431783"/>
    </source>
</evidence>
<dbReference type="Pfam" id="PF02801">
    <property type="entry name" value="Ketoacyl-synt_C"/>
    <property type="match status" value="1"/>
</dbReference>
<evidence type="ECO:0000259" key="3">
    <source>
        <dbReference type="PROSITE" id="PS52019"/>
    </source>
</evidence>
<dbReference type="Pfam" id="PF00698">
    <property type="entry name" value="Acyl_transf_1"/>
    <property type="match status" value="1"/>
</dbReference>
<dbReference type="InterPro" id="IPR032821">
    <property type="entry name" value="PKS_assoc"/>
</dbReference>
<organism evidence="4 5">
    <name type="scientific">Henosepilachna vigintioctopunctata</name>
    <dbReference type="NCBI Taxonomy" id="420089"/>
    <lineage>
        <taxon>Eukaryota</taxon>
        <taxon>Metazoa</taxon>
        <taxon>Ecdysozoa</taxon>
        <taxon>Arthropoda</taxon>
        <taxon>Hexapoda</taxon>
        <taxon>Insecta</taxon>
        <taxon>Pterygota</taxon>
        <taxon>Neoptera</taxon>
        <taxon>Endopterygota</taxon>
        <taxon>Coleoptera</taxon>
        <taxon>Polyphaga</taxon>
        <taxon>Cucujiformia</taxon>
        <taxon>Coccinelloidea</taxon>
        <taxon>Coccinellidae</taxon>
        <taxon>Epilachninae</taxon>
        <taxon>Epilachnini</taxon>
        <taxon>Henosepilachna</taxon>
    </lineage>
</organism>
<feature type="active site" description="Proton donor; for dehydratase activity" evidence="1">
    <location>
        <position position="1091"/>
    </location>
</feature>
<dbReference type="SUPFAM" id="SSF52151">
    <property type="entry name" value="FabD/lysophospholipase-like"/>
    <property type="match status" value="1"/>
</dbReference>
<dbReference type="InterPro" id="IPR020841">
    <property type="entry name" value="PKS_Beta-ketoAc_synthase_dom"/>
</dbReference>
<dbReference type="Gene3D" id="3.10.129.110">
    <property type="entry name" value="Polyketide synthase dehydratase"/>
    <property type="match status" value="1"/>
</dbReference>
<dbReference type="CDD" id="cd00833">
    <property type="entry name" value="PKS"/>
    <property type="match status" value="1"/>
</dbReference>
<feature type="region of interest" description="C-terminal hotdog fold" evidence="1">
    <location>
        <begin position="1041"/>
        <end position="1162"/>
    </location>
</feature>
<dbReference type="Gene3D" id="3.30.70.3290">
    <property type="match status" value="1"/>
</dbReference>
<dbReference type="InterPro" id="IPR016039">
    <property type="entry name" value="Thiolase-like"/>
</dbReference>
<comment type="caution">
    <text evidence="4">The sequence shown here is derived from an EMBL/GenBank/DDBJ whole genome shotgun (WGS) entry which is preliminary data.</text>
</comment>
<dbReference type="InterPro" id="IPR050091">
    <property type="entry name" value="PKS_NRPS_Biosynth_Enz"/>
</dbReference>
<dbReference type="SUPFAM" id="SSF53901">
    <property type="entry name" value="Thiolase-like"/>
    <property type="match status" value="1"/>
</dbReference>
<dbReference type="SMART" id="SM00825">
    <property type="entry name" value="PKS_KS"/>
    <property type="match status" value="1"/>
</dbReference>
<dbReference type="InterPro" id="IPR014030">
    <property type="entry name" value="Ketoacyl_synth_N"/>
</dbReference>
<feature type="active site" description="Proton acceptor; for dehydratase activity" evidence="1">
    <location>
        <position position="939"/>
    </location>
</feature>
<protein>
    <recommendedName>
        <fullName evidence="6">Fatty acid synthase</fullName>
    </recommendedName>
</protein>
<dbReference type="Gene3D" id="3.40.47.10">
    <property type="match status" value="1"/>
</dbReference>
<accession>A0AAW1UUS6</accession>
<dbReference type="AlphaFoldDB" id="A0AAW1UUS6"/>
<dbReference type="GO" id="GO:0004312">
    <property type="term" value="F:fatty acid synthase activity"/>
    <property type="evidence" value="ECO:0007669"/>
    <property type="project" value="TreeGrafter"/>
</dbReference>
<evidence type="ECO:0000259" key="2">
    <source>
        <dbReference type="PROSITE" id="PS52004"/>
    </source>
</evidence>
<dbReference type="InterPro" id="IPR016035">
    <property type="entry name" value="Acyl_Trfase/lysoPLipase"/>
</dbReference>
<dbReference type="EMBL" id="JARQZJ010000092">
    <property type="protein sequence ID" value="KAK9884212.1"/>
    <property type="molecule type" value="Genomic_DNA"/>
</dbReference>
<evidence type="ECO:0000313" key="4">
    <source>
        <dbReference type="EMBL" id="KAK9884212.1"/>
    </source>
</evidence>
<feature type="domain" description="PKS/mFAS DH" evidence="3">
    <location>
        <begin position="902"/>
        <end position="1162"/>
    </location>
</feature>
<evidence type="ECO:0008006" key="6">
    <source>
        <dbReference type="Google" id="ProtNLM"/>
    </source>
</evidence>
<dbReference type="PROSITE" id="PS52019">
    <property type="entry name" value="PKS_MFAS_DH"/>
    <property type="match status" value="1"/>
</dbReference>
<gene>
    <name evidence="4" type="ORF">WA026_005162</name>
</gene>
<dbReference type="Proteomes" id="UP001431783">
    <property type="component" value="Unassembled WGS sequence"/>
</dbReference>
<dbReference type="Pfam" id="PF16197">
    <property type="entry name" value="KAsynt_C_assoc"/>
    <property type="match status" value="1"/>
</dbReference>
<dbReference type="InterPro" id="IPR001227">
    <property type="entry name" value="Ac_transferase_dom_sf"/>
</dbReference>
<keyword evidence="5" id="KW-1185">Reference proteome</keyword>
<dbReference type="PANTHER" id="PTHR43775:SF23">
    <property type="entry name" value="FATTY ACID SYNTHASE 3"/>
    <property type="match status" value="1"/>
</dbReference>
<dbReference type="SMART" id="SM00827">
    <property type="entry name" value="PKS_AT"/>
    <property type="match status" value="1"/>
</dbReference>
<dbReference type="Pfam" id="PF00109">
    <property type="entry name" value="ketoacyl-synt"/>
    <property type="match status" value="1"/>
</dbReference>
<feature type="region of interest" description="N-terminal hotdog fold" evidence="1">
    <location>
        <begin position="902"/>
        <end position="1025"/>
    </location>
</feature>
<reference evidence="4 5" key="1">
    <citation type="submission" date="2023-03" db="EMBL/GenBank/DDBJ databases">
        <title>Genome insight into feeding habits of ladybird beetles.</title>
        <authorList>
            <person name="Li H.-S."/>
            <person name="Huang Y.-H."/>
            <person name="Pang H."/>
        </authorList>
    </citation>
    <scope>NUCLEOTIDE SEQUENCE [LARGE SCALE GENOMIC DNA]</scope>
    <source>
        <strain evidence="4">SYSU_2023b</strain>
        <tissue evidence="4">Whole body</tissue>
    </source>
</reference>
<sequence length="1241" mass="139136">MFYSFAELYCIQIPVRNDEYQNGIRLCRISFGKVCEHVCHYSEFRKLFYVYCLGISNHGTKELDQPTHPPPGEEICITGISGVYPSSEDVHQFRDNLYNKVDMVSDKIQRWDYDHPEIPKRGGRIPNIQKFDAGFFGVHYRQADCMDPSVRIFLEKSVEAIFDAGLHPSDLEGTRTGVFVGSCFSEAERHVFYDNLEPQHFGLTGVLRSMIANRVSYFLKLKGPSYISDTACSSAFFALENAYGALRRGLCDMALVGGTSVTLHPLLTLQFSRLGVLGLDGCCKSFDASGNGYVRSEAISCMLLQKSKDSKRIYGKIIHTKTNCDGFKPQSITYPLGDAQKVLLDEFYEECGVDPRDLSYLEAHVTGTKVGDPEEMNAMDKIFCTGRKTPLLVGGVKSNMGHPEPSSGMCALTKCIIGMEEGYIPPNIHYSTPREGIEALEHGRVRVVVNKTPFEDDRGLIGINNFGFGGSNGHVLLHWNPKKKINGGEPSDDLPRLVCLSGRVPEAITSLTEDVNSRKLDAEHIALLHEIFRKDISEHRFRGYTIASKSGMIASSCKPSIYKKVPFLLALGTFGSSWQKVAKQLMNLPVFASTMKKIHDILKKRQINITEIIQNSKVIPIDPVLTNVLGNIATQIGIIEVFKDLNVRPWKVIGYSLAELVCAYYDGSLSLEQVILSAYEVGNHIKDINKPSLVYVVHKSEEEILKLLPKEIEVIWQNTDGVVTISGEPDVMKKFVMELGDKKIKAKEICRNEVTLHSVNNKKLESELVKKLQQIISIPKERNGLWLSTTSDGTSSPEYFAKVLYTKMQAKHLGRYIQKNYVITELGSGSFANILKVSLDESVSVTNFSLESGESGFIDLLKIIGNLYENGLNPLVQRLYPKVQFPVSRGTPMIAPKIKWDHSKDWFVMRYVDSDAMKCGERTIGVSLKEEEWEYVSGHVVDGRNLFPGMGYIYIVWDTLAIVKHSLQKDMKVIFENCKFNRATNVGKEVTNFNVSIQGASGGFEISEGGTVIVTGNIFLAKDDEVNMIELPKPCEDHQCGNLPLTGKDVYKELRLRGYNYQGAFRAIESVNYQVTRAYIRWDGNWVAFMDNMLQLLILQMDTRLLYVPTSISQMIIDAKKHLEYVESFGDNPLLPVFLFKNAGIIRCGGIEIRGLKASAIVRRKPLGLPVLEKYEFVANEGILTLSQCLRVNMQLALENMYTIKLRVVELVDDATENKSEILAPTLIEIFGDQPLVQATV</sequence>
<dbReference type="InterPro" id="IPR014043">
    <property type="entry name" value="Acyl_transferase_dom"/>
</dbReference>
<dbReference type="PANTHER" id="PTHR43775">
    <property type="entry name" value="FATTY ACID SYNTHASE"/>
    <property type="match status" value="1"/>
</dbReference>
<dbReference type="InterPro" id="IPR042104">
    <property type="entry name" value="PKS_dehydratase_sf"/>
</dbReference>
<proteinExistence type="predicted"/>
<dbReference type="InterPro" id="IPR049900">
    <property type="entry name" value="PKS_mFAS_DH"/>
</dbReference>
<dbReference type="Gene3D" id="3.40.366.10">
    <property type="entry name" value="Malonyl-Coenzyme A Acyl Carrier Protein, domain 2"/>
    <property type="match status" value="1"/>
</dbReference>